<dbReference type="InterPro" id="IPR019734">
    <property type="entry name" value="TPR_rpt"/>
</dbReference>
<gene>
    <name evidence="4" type="ORF">P4O66_013510</name>
</gene>
<dbReference type="Pfam" id="PF13181">
    <property type="entry name" value="TPR_8"/>
    <property type="match status" value="1"/>
</dbReference>
<dbReference type="Gene3D" id="1.25.40.10">
    <property type="entry name" value="Tetratricopeptide repeat domain"/>
    <property type="match status" value="3"/>
</dbReference>
<organism evidence="4 5">
    <name type="scientific">Electrophorus voltai</name>
    <dbReference type="NCBI Taxonomy" id="2609070"/>
    <lineage>
        <taxon>Eukaryota</taxon>
        <taxon>Metazoa</taxon>
        <taxon>Chordata</taxon>
        <taxon>Craniata</taxon>
        <taxon>Vertebrata</taxon>
        <taxon>Euteleostomi</taxon>
        <taxon>Actinopterygii</taxon>
        <taxon>Neopterygii</taxon>
        <taxon>Teleostei</taxon>
        <taxon>Ostariophysi</taxon>
        <taxon>Gymnotiformes</taxon>
        <taxon>Gymnotoidei</taxon>
        <taxon>Gymnotidae</taxon>
        <taxon>Electrophorus</taxon>
    </lineage>
</organism>
<dbReference type="SMART" id="SM00028">
    <property type="entry name" value="TPR"/>
    <property type="match status" value="5"/>
</dbReference>
<dbReference type="EMBL" id="JAROKS010000020">
    <property type="protein sequence ID" value="KAK1791513.1"/>
    <property type="molecule type" value="Genomic_DNA"/>
</dbReference>
<evidence type="ECO:0000313" key="4">
    <source>
        <dbReference type="EMBL" id="KAK1791513.1"/>
    </source>
</evidence>
<evidence type="ECO:0000256" key="2">
    <source>
        <dbReference type="SAM" id="MobiDB-lite"/>
    </source>
</evidence>
<dbReference type="GO" id="GO:0072659">
    <property type="term" value="P:protein localization to plasma membrane"/>
    <property type="evidence" value="ECO:0007669"/>
    <property type="project" value="TreeGrafter"/>
</dbReference>
<dbReference type="PANTHER" id="PTHR23083:SF475">
    <property type="entry name" value="TETRATRICOPEPTIDE REPEAT PROTEIN 7A"/>
    <property type="match status" value="1"/>
</dbReference>
<dbReference type="Pfam" id="PF19440">
    <property type="entry name" value="TTC7_N"/>
    <property type="match status" value="3"/>
</dbReference>
<feature type="domain" description="Tetratricopeptide repeat protein 7 N-terminal" evidence="3">
    <location>
        <begin position="39"/>
        <end position="135"/>
    </location>
</feature>
<dbReference type="Proteomes" id="UP001239994">
    <property type="component" value="Unassembled WGS sequence"/>
</dbReference>
<dbReference type="InterPro" id="IPR045819">
    <property type="entry name" value="TTC7_N"/>
</dbReference>
<dbReference type="InterPro" id="IPR051722">
    <property type="entry name" value="Endocytosis_PI4K-reg_protein"/>
</dbReference>
<dbReference type="GO" id="GO:0046854">
    <property type="term" value="P:phosphatidylinositol phosphate biosynthetic process"/>
    <property type="evidence" value="ECO:0007669"/>
    <property type="project" value="TreeGrafter"/>
</dbReference>
<dbReference type="GO" id="GO:0005886">
    <property type="term" value="C:plasma membrane"/>
    <property type="evidence" value="ECO:0007669"/>
    <property type="project" value="TreeGrafter"/>
</dbReference>
<dbReference type="Pfam" id="PF13432">
    <property type="entry name" value="TPR_16"/>
    <property type="match status" value="1"/>
</dbReference>
<keyword evidence="5" id="KW-1185">Reference proteome</keyword>
<feature type="repeat" description="TPR" evidence="1">
    <location>
        <begin position="505"/>
        <end position="538"/>
    </location>
</feature>
<proteinExistence type="predicted"/>
<evidence type="ECO:0000256" key="1">
    <source>
        <dbReference type="PROSITE-ProRule" id="PRU00339"/>
    </source>
</evidence>
<dbReference type="PANTHER" id="PTHR23083">
    <property type="entry name" value="TETRATRICOPEPTIDE REPEAT PROTEIN, TPR"/>
    <property type="match status" value="1"/>
</dbReference>
<comment type="caution">
    <text evidence="4">The sequence shown here is derived from an EMBL/GenBank/DDBJ whole genome shotgun (WGS) entry which is preliminary data.</text>
</comment>
<protein>
    <recommendedName>
        <fullName evidence="3">Tetratricopeptide repeat protein 7 N-terminal domain-containing protein</fullName>
    </recommendedName>
</protein>
<dbReference type="PROSITE" id="PS50005">
    <property type="entry name" value="TPR"/>
    <property type="match status" value="1"/>
</dbReference>
<dbReference type="AlphaFoldDB" id="A0AAD8Z4Y7"/>
<accession>A0AAD8Z4Y7</accession>
<dbReference type="SUPFAM" id="SSF48452">
    <property type="entry name" value="TPR-like"/>
    <property type="match status" value="2"/>
</dbReference>
<feature type="compositionally biased region" description="Low complexity" evidence="2">
    <location>
        <begin position="736"/>
        <end position="747"/>
    </location>
</feature>
<name>A0AAD8Z4Y7_9TELE</name>
<feature type="region of interest" description="Disordered" evidence="2">
    <location>
        <begin position="732"/>
        <end position="753"/>
    </location>
</feature>
<keyword evidence="1" id="KW-0802">TPR repeat</keyword>
<sequence length="950" mass="104533">MLCAIRKNKFACEANVKHSSHSTRVVRLHTSKHRGVPGMSARISFSQYRLEAEIERSRAECQWDKIPSLVEQVAAARFHEDDDYGTLLLAEALLEECLLENTSLLMDNTALSEHTHPKLAQAKSHLNSLLRRGRLGQLSFISLSEVLGFPAVCLSIDLNFPVLGMVSLQPRHLSEALLLLAKVHYAQGHYRDAQGMCVRAGIEEFTQEEQPLYHLRLLAEAFVIKGLSLNHQSISAASRIRLSEREEECLSCYLCACDTALLYLQEMDKTVGTPSTKTAKSSTSAPPVEVEPGYFLQAALQSAYLCLLHKGIFSWCPAGVSVPLRSAPNVFGSAACVVVIPHHLAQGTHQLRRVLRVVESRGSQIFRKAVTRRLAEVLLSSIGEASYWGPLSPLPPAWLHMEGASHPKDAIYPSSRPPQCYSTEGAFCPRDVVEEAVLLLLIAESMAGVEAVISRKPAHQEAREASIQDVSSVYDLLSIGMARRGQYAMLSECLVRAMKFSFNEFHLWFQLGLSLMASGKSEGAVSAFKECARMKPLDPTPPLLAAKVCINQLHWLGEAKALAKSVIALGEGAGESFPRAHLALGLCFSLQASDATLRADRDEFNRTALWALQRAHELDPEDPQIALYLSLQLALVRQVSAAMEPLQLALSLRSDDLHSLHLLALLLSAQKHHQHALDTLALAINQYPDNFNLLFTKVKLEEALFGPVAALQTCEEMLQLWQSRYNFARPSETDDSSSILPEPSPLSTKPSGLNLTLPDFQETEIASQKAPSLAVSRLEQAMSEVSAVSSAHRHGPAYLWTTLERIWLQAGELFMEDGRVKEAQFCVQEAAALFPTSPSVLLLRARLAELRGSNSEAKSLYDEALAINPTAPHTLLHLGKLLVRTGRVGLGEKVLRDAVQVHSLAHEAWSSLGEALQSRGSAQAPDCFLTALELEASWPIRPFTIIPREL</sequence>
<reference evidence="4" key="1">
    <citation type="submission" date="2023-03" db="EMBL/GenBank/DDBJ databases">
        <title>Electrophorus voltai genome.</title>
        <authorList>
            <person name="Bian C."/>
        </authorList>
    </citation>
    <scope>NUCLEOTIDE SEQUENCE</scope>
    <source>
        <strain evidence="4">CB-2022</strain>
        <tissue evidence="4">Muscle</tissue>
    </source>
</reference>
<feature type="domain" description="Tetratricopeptide repeat protein 7 N-terminal" evidence="3">
    <location>
        <begin position="162"/>
        <end position="312"/>
    </location>
</feature>
<evidence type="ECO:0000313" key="5">
    <source>
        <dbReference type="Proteomes" id="UP001239994"/>
    </source>
</evidence>
<evidence type="ECO:0000259" key="3">
    <source>
        <dbReference type="Pfam" id="PF19440"/>
    </source>
</evidence>
<dbReference type="InterPro" id="IPR011990">
    <property type="entry name" value="TPR-like_helical_dom_sf"/>
</dbReference>
<feature type="domain" description="Tetratricopeptide repeat protein 7 N-terminal" evidence="3">
    <location>
        <begin position="335"/>
        <end position="494"/>
    </location>
</feature>